<dbReference type="PANTHER" id="PTHR46233">
    <property type="entry name" value="HYDROXYACYLGLUTATHIONE HYDROLASE GLOC"/>
    <property type="match status" value="1"/>
</dbReference>
<keyword evidence="7" id="KW-1185">Reference proteome</keyword>
<name>A0A1M4UCE5_9CLOT</name>
<dbReference type="InterPro" id="IPR001279">
    <property type="entry name" value="Metallo-B-lactamas"/>
</dbReference>
<evidence type="ECO:0000256" key="2">
    <source>
        <dbReference type="ARBA" id="ARBA00022723"/>
    </source>
</evidence>
<evidence type="ECO:0000313" key="6">
    <source>
        <dbReference type="EMBL" id="SHE54344.1"/>
    </source>
</evidence>
<dbReference type="InterPro" id="IPR036866">
    <property type="entry name" value="RibonucZ/Hydroxyglut_hydro"/>
</dbReference>
<reference evidence="6 7" key="1">
    <citation type="submission" date="2016-11" db="EMBL/GenBank/DDBJ databases">
        <authorList>
            <person name="Jaros S."/>
            <person name="Januszkiewicz K."/>
            <person name="Wedrychowicz H."/>
        </authorList>
    </citation>
    <scope>NUCLEOTIDE SEQUENCE [LARGE SCALE GENOMIC DNA]</scope>
    <source>
        <strain evidence="6 7">DSM 2631</strain>
    </source>
</reference>
<dbReference type="InterPro" id="IPR051453">
    <property type="entry name" value="MBL_Glyoxalase_II"/>
</dbReference>
<keyword evidence="3" id="KW-0378">Hydrolase</keyword>
<dbReference type="CDD" id="cd06262">
    <property type="entry name" value="metallo-hydrolase-like_MBL-fold"/>
    <property type="match status" value="1"/>
</dbReference>
<dbReference type="OrthoDB" id="9802248at2"/>
<evidence type="ECO:0000256" key="1">
    <source>
        <dbReference type="ARBA" id="ARBA00001947"/>
    </source>
</evidence>
<sequence>MIIKRIPAGIYAANCFLLMDEDTKEMAVIDPGGDSDDIIKAIESLKGKVKFILLTHGHVDHVGGVMDIKKEYNVPFYINEEDQKLIDKGTYIYGNIPKADGYLKDGDKISLGKHTITVLETPGHTPGGVCFKVEDMVFTGDTLFKGSIGRTDLGGGDYDAIINSINNKLVPLDENTIVLPGHGPESTIAHEKQSNPFLR</sequence>
<dbReference type="GO" id="GO:0016787">
    <property type="term" value="F:hydrolase activity"/>
    <property type="evidence" value="ECO:0007669"/>
    <property type="project" value="UniProtKB-KW"/>
</dbReference>
<dbReference type="RefSeq" id="WP_072893372.1">
    <property type="nucleotide sequence ID" value="NZ_FQVM01000004.1"/>
</dbReference>
<dbReference type="PANTHER" id="PTHR46233:SF3">
    <property type="entry name" value="HYDROXYACYLGLUTATHIONE HYDROLASE GLOC"/>
    <property type="match status" value="1"/>
</dbReference>
<proteinExistence type="predicted"/>
<dbReference type="Pfam" id="PF00753">
    <property type="entry name" value="Lactamase_B"/>
    <property type="match status" value="1"/>
</dbReference>
<comment type="cofactor">
    <cofactor evidence="1">
        <name>Zn(2+)</name>
        <dbReference type="ChEBI" id="CHEBI:29105"/>
    </cofactor>
</comment>
<organism evidence="6 7">
    <name type="scientific">Clostridium fallax</name>
    <dbReference type="NCBI Taxonomy" id="1533"/>
    <lineage>
        <taxon>Bacteria</taxon>
        <taxon>Bacillati</taxon>
        <taxon>Bacillota</taxon>
        <taxon>Clostridia</taxon>
        <taxon>Eubacteriales</taxon>
        <taxon>Clostridiaceae</taxon>
        <taxon>Clostridium</taxon>
    </lineage>
</organism>
<dbReference type="SMART" id="SM00849">
    <property type="entry name" value="Lactamase_B"/>
    <property type="match status" value="1"/>
</dbReference>
<dbReference type="STRING" id="1533.SAMN05443638_104143"/>
<dbReference type="Gene3D" id="3.60.15.10">
    <property type="entry name" value="Ribonuclease Z/Hydroxyacylglutathione hydrolase-like"/>
    <property type="match status" value="1"/>
</dbReference>
<keyword evidence="4" id="KW-0862">Zinc</keyword>
<dbReference type="AlphaFoldDB" id="A0A1M4UCE5"/>
<dbReference type="Proteomes" id="UP000184035">
    <property type="component" value="Unassembled WGS sequence"/>
</dbReference>
<evidence type="ECO:0000256" key="3">
    <source>
        <dbReference type="ARBA" id="ARBA00022801"/>
    </source>
</evidence>
<feature type="domain" description="Metallo-beta-lactamase" evidence="5">
    <location>
        <begin position="12"/>
        <end position="182"/>
    </location>
</feature>
<keyword evidence="2" id="KW-0479">Metal-binding</keyword>
<gene>
    <name evidence="6" type="ORF">SAMN05443638_104143</name>
</gene>
<evidence type="ECO:0000313" key="7">
    <source>
        <dbReference type="Proteomes" id="UP000184035"/>
    </source>
</evidence>
<dbReference type="EMBL" id="FQVM01000004">
    <property type="protein sequence ID" value="SHE54344.1"/>
    <property type="molecule type" value="Genomic_DNA"/>
</dbReference>
<dbReference type="GO" id="GO:0046872">
    <property type="term" value="F:metal ion binding"/>
    <property type="evidence" value="ECO:0007669"/>
    <property type="project" value="UniProtKB-KW"/>
</dbReference>
<evidence type="ECO:0000259" key="5">
    <source>
        <dbReference type="SMART" id="SM00849"/>
    </source>
</evidence>
<protein>
    <submittedName>
        <fullName evidence="6">Glyoxylase, beta-lactamase superfamily II</fullName>
    </submittedName>
</protein>
<dbReference type="SUPFAM" id="SSF56281">
    <property type="entry name" value="Metallo-hydrolase/oxidoreductase"/>
    <property type="match status" value="1"/>
</dbReference>
<evidence type="ECO:0000256" key="4">
    <source>
        <dbReference type="ARBA" id="ARBA00022833"/>
    </source>
</evidence>
<accession>A0A1M4UCE5</accession>